<accession>A0A182XU35</accession>
<dbReference type="AlphaFoldDB" id="A0A182XU35"/>
<organism evidence="2 3">
    <name type="scientific">Anopheles quadriannulatus</name>
    <name type="common">Mosquito</name>
    <dbReference type="NCBI Taxonomy" id="34691"/>
    <lineage>
        <taxon>Eukaryota</taxon>
        <taxon>Metazoa</taxon>
        <taxon>Ecdysozoa</taxon>
        <taxon>Arthropoda</taxon>
        <taxon>Hexapoda</taxon>
        <taxon>Insecta</taxon>
        <taxon>Pterygota</taxon>
        <taxon>Neoptera</taxon>
        <taxon>Endopterygota</taxon>
        <taxon>Diptera</taxon>
        <taxon>Nematocera</taxon>
        <taxon>Culicoidea</taxon>
        <taxon>Culicidae</taxon>
        <taxon>Anophelinae</taxon>
        <taxon>Anopheles</taxon>
    </lineage>
</organism>
<keyword evidence="3" id="KW-1185">Reference proteome</keyword>
<evidence type="ECO:0000313" key="2">
    <source>
        <dbReference type="EnsemblMetazoa" id="AQUA015316-PA"/>
    </source>
</evidence>
<evidence type="ECO:0000313" key="3">
    <source>
        <dbReference type="Proteomes" id="UP000076407"/>
    </source>
</evidence>
<name>A0A182XU35_ANOQN</name>
<dbReference type="VEuPathDB" id="VectorBase:AQUA015316"/>
<proteinExistence type="predicted"/>
<dbReference type="Proteomes" id="UP000076407">
    <property type="component" value="Unassembled WGS sequence"/>
</dbReference>
<feature type="region of interest" description="Disordered" evidence="1">
    <location>
        <begin position="25"/>
        <end position="74"/>
    </location>
</feature>
<protein>
    <submittedName>
        <fullName evidence="2">Uncharacterized protein</fullName>
    </submittedName>
</protein>
<reference evidence="2" key="1">
    <citation type="submission" date="2020-05" db="UniProtKB">
        <authorList>
            <consortium name="EnsemblMetazoa"/>
        </authorList>
    </citation>
    <scope>IDENTIFICATION</scope>
    <source>
        <strain evidence="2">SANGQUA</strain>
    </source>
</reference>
<evidence type="ECO:0000256" key="1">
    <source>
        <dbReference type="SAM" id="MobiDB-lite"/>
    </source>
</evidence>
<dbReference type="EnsemblMetazoa" id="AQUA015316-RA">
    <property type="protein sequence ID" value="AQUA015316-PA"/>
    <property type="gene ID" value="AQUA015316"/>
</dbReference>
<sequence>MSCCRAALQQVRFRERRQNLRFLGEANRSRSRSVEDDDEDGRTTGDNADGPYREASIDDEDSPAVSTDCGFSLA</sequence>